<dbReference type="AlphaFoldDB" id="A0A328DEJ4"/>
<comment type="caution">
    <text evidence="3">The sequence shown here is derived from an EMBL/GenBank/DDBJ whole genome shotgun (WGS) entry which is preliminary data.</text>
</comment>
<feature type="region of interest" description="Disordered" evidence="1">
    <location>
        <begin position="95"/>
        <end position="114"/>
    </location>
</feature>
<feature type="region of interest" description="Disordered" evidence="1">
    <location>
        <begin position="1"/>
        <end position="24"/>
    </location>
</feature>
<feature type="region of interest" description="Disordered" evidence="1">
    <location>
        <begin position="577"/>
        <end position="618"/>
    </location>
</feature>
<sequence length="802" mass="87406">MGRGNKRQGTSRSKSRRTQNAFPGRALFVVGGALSEWQANSTPRGKNLRGGLGRGGSNIRSGDRSVIKLNNNSGSDSKSINESTKTRGSAIAYAYPSEDGQEGLAGESSGEVRDTKLEKMHPLVLVDSKESKIVAFVDEGQSKEPPNAKPLYEYGTSFTLGDGSDDEQQGMECVYDCSTSFSVDESMHRGLGFFNKAEATSGVESSSKPDEKEDFGYGSSCSDEDMDAEFSLLDDDGEKSDGLPAKKSSRKKNEGFLTFGGLRLYTQDISEEEEEDDDNEDDEEDEESSDSSENSSDSNDSLDSDSEIDDDVAADYLESTGGIAHSVNVDQLVGLIREEDDKLDEALEKLGGIALQETSMKDGMKKQQPRRKSLGKLQFTPSRNVLPSAFDDLMLVKDPRTASGRKKHAAKFPQSWPFESQKSKHSRRYPGEKKKHRKEMIAMKRRERMIRRGVDLQKINARLQQMVLDEADIMSFEPMHTKDCSQVCRVASVYHLWSSSQGSGKKRFVTVARTPHTCMPSAHGRARLEQLIGANEEDDDDFVVNDDLSYGKGPKAVNKSSRGQKCLYSTPRDCKFSQTRPLKDLSNSGGNKKDPSSRKKRDSKPSPSYSSQPVSFISSGIMGSETVEQKAADEPKESSVSGSVQNYGAFELHTTGFGSKMMVKMGFTGGGLGKDGQGIAEPIQVSQRPKTLGLGAPVAEPSTTQNVSNSKGTRTESLGRSEDLPRRSASSGKKGCSRIIHKPRDGSQGFATFENHTKGFGSKMMAKMGFVEGMGLGKDSQGITTPIHAVRRPKSQGLGSKK</sequence>
<dbReference type="InterPro" id="IPR036867">
    <property type="entry name" value="R3H_dom_sf"/>
</dbReference>
<feature type="compositionally biased region" description="Basic and acidic residues" evidence="1">
    <location>
        <begin position="713"/>
        <end position="726"/>
    </location>
</feature>
<feature type="compositionally biased region" description="Acidic residues" evidence="1">
    <location>
        <begin position="300"/>
        <end position="313"/>
    </location>
</feature>
<feature type="compositionally biased region" description="Polar residues" evidence="1">
    <location>
        <begin position="68"/>
        <end position="87"/>
    </location>
</feature>
<dbReference type="Pfam" id="PF01585">
    <property type="entry name" value="G-patch"/>
    <property type="match status" value="2"/>
</dbReference>
<evidence type="ECO:0000313" key="4">
    <source>
        <dbReference type="Proteomes" id="UP000249390"/>
    </source>
</evidence>
<dbReference type="InterPro" id="IPR000467">
    <property type="entry name" value="G_patch_dom"/>
</dbReference>
<dbReference type="InterPro" id="IPR001374">
    <property type="entry name" value="R3H_dom"/>
</dbReference>
<feature type="region of interest" description="Disordered" evidence="1">
    <location>
        <begin position="262"/>
        <end position="323"/>
    </location>
</feature>
<proteinExistence type="predicted"/>
<evidence type="ECO:0000259" key="2">
    <source>
        <dbReference type="PROSITE" id="PS50174"/>
    </source>
</evidence>
<evidence type="ECO:0000313" key="3">
    <source>
        <dbReference type="EMBL" id="RAL44167.1"/>
    </source>
</evidence>
<feature type="domain" description="G-patch" evidence="2">
    <location>
        <begin position="654"/>
        <end position="699"/>
    </location>
</feature>
<dbReference type="Pfam" id="PF01424">
    <property type="entry name" value="R3H"/>
    <property type="match status" value="1"/>
</dbReference>
<protein>
    <recommendedName>
        <fullName evidence="2">G-patch domain-containing protein</fullName>
    </recommendedName>
</protein>
<feature type="compositionally biased region" description="Basic residues" evidence="1">
    <location>
        <begin position="423"/>
        <end position="438"/>
    </location>
</feature>
<feature type="compositionally biased region" description="Polar residues" evidence="1">
    <location>
        <begin position="577"/>
        <end position="590"/>
    </location>
</feature>
<evidence type="ECO:0000256" key="1">
    <source>
        <dbReference type="SAM" id="MobiDB-lite"/>
    </source>
</evidence>
<feature type="region of interest" description="Disordered" evidence="1">
    <location>
        <begin position="198"/>
        <end position="250"/>
    </location>
</feature>
<keyword evidence="4" id="KW-1185">Reference proteome</keyword>
<dbReference type="GO" id="GO:0003676">
    <property type="term" value="F:nucleic acid binding"/>
    <property type="evidence" value="ECO:0007669"/>
    <property type="project" value="InterPro"/>
</dbReference>
<reference evidence="3 4" key="1">
    <citation type="submission" date="2018-06" db="EMBL/GenBank/DDBJ databases">
        <title>The Genome of Cuscuta australis (Dodder) Provides Insight into the Evolution of Plant Parasitism.</title>
        <authorList>
            <person name="Liu H."/>
        </authorList>
    </citation>
    <scope>NUCLEOTIDE SEQUENCE [LARGE SCALE GENOMIC DNA]</scope>
    <source>
        <strain evidence="4">cv. Yunnan</strain>
        <tissue evidence="3">Vines</tissue>
    </source>
</reference>
<dbReference type="PROSITE" id="PS50174">
    <property type="entry name" value="G_PATCH"/>
    <property type="match status" value="2"/>
</dbReference>
<feature type="region of interest" description="Disordered" evidence="1">
    <location>
        <begin position="38"/>
        <end position="87"/>
    </location>
</feature>
<feature type="region of interest" description="Disordered" evidence="1">
    <location>
        <begin position="782"/>
        <end position="802"/>
    </location>
</feature>
<feature type="domain" description="G-patch" evidence="2">
    <location>
        <begin position="757"/>
        <end position="802"/>
    </location>
</feature>
<name>A0A328DEJ4_9ASTE</name>
<feature type="region of interest" description="Disordered" evidence="1">
    <location>
        <begin position="693"/>
        <end position="752"/>
    </location>
</feature>
<feature type="region of interest" description="Disordered" evidence="1">
    <location>
        <begin position="138"/>
        <end position="165"/>
    </location>
</feature>
<dbReference type="PANTHER" id="PTHR47423:SF2">
    <property type="entry name" value="PROTEIN SQS1"/>
    <property type="match status" value="1"/>
</dbReference>
<feature type="compositionally biased region" description="Basic residues" evidence="1">
    <location>
        <begin position="789"/>
        <end position="802"/>
    </location>
</feature>
<feature type="region of interest" description="Disordered" evidence="1">
    <location>
        <begin position="401"/>
        <end position="438"/>
    </location>
</feature>
<gene>
    <name evidence="3" type="ORF">DM860_016413</name>
</gene>
<feature type="compositionally biased region" description="Acidic residues" evidence="1">
    <location>
        <begin position="269"/>
        <end position="290"/>
    </location>
</feature>
<dbReference type="Gene3D" id="3.30.1370.50">
    <property type="entry name" value="R3H-like domain"/>
    <property type="match status" value="1"/>
</dbReference>
<dbReference type="EMBL" id="NQVE01000147">
    <property type="protein sequence ID" value="RAL44167.1"/>
    <property type="molecule type" value="Genomic_DNA"/>
</dbReference>
<dbReference type="Proteomes" id="UP000249390">
    <property type="component" value="Unassembled WGS sequence"/>
</dbReference>
<feature type="compositionally biased region" description="Acidic residues" evidence="1">
    <location>
        <begin position="222"/>
        <end position="238"/>
    </location>
</feature>
<feature type="compositionally biased region" description="Low complexity" evidence="1">
    <location>
        <begin position="605"/>
        <end position="618"/>
    </location>
</feature>
<feature type="compositionally biased region" description="Polar residues" evidence="1">
    <location>
        <begin position="701"/>
        <end position="712"/>
    </location>
</feature>
<organism evidence="3 4">
    <name type="scientific">Cuscuta australis</name>
    <dbReference type="NCBI Taxonomy" id="267555"/>
    <lineage>
        <taxon>Eukaryota</taxon>
        <taxon>Viridiplantae</taxon>
        <taxon>Streptophyta</taxon>
        <taxon>Embryophyta</taxon>
        <taxon>Tracheophyta</taxon>
        <taxon>Spermatophyta</taxon>
        <taxon>Magnoliopsida</taxon>
        <taxon>eudicotyledons</taxon>
        <taxon>Gunneridae</taxon>
        <taxon>Pentapetalae</taxon>
        <taxon>asterids</taxon>
        <taxon>lamiids</taxon>
        <taxon>Solanales</taxon>
        <taxon>Convolvulaceae</taxon>
        <taxon>Cuscuteae</taxon>
        <taxon>Cuscuta</taxon>
        <taxon>Cuscuta subgen. Grammica</taxon>
        <taxon>Cuscuta sect. Cleistogrammica</taxon>
    </lineage>
</organism>
<dbReference type="PANTHER" id="PTHR47423">
    <property type="entry name" value="G-PATCH DOMAIN CONTAINING PROTEIN"/>
    <property type="match status" value="1"/>
</dbReference>
<dbReference type="SMART" id="SM00443">
    <property type="entry name" value="G_patch"/>
    <property type="match status" value="2"/>
</dbReference>
<accession>A0A328DEJ4</accession>